<dbReference type="InterPro" id="IPR036291">
    <property type="entry name" value="NAD(P)-bd_dom_sf"/>
</dbReference>
<evidence type="ECO:0000313" key="5">
    <source>
        <dbReference type="Proteomes" id="UP000230750"/>
    </source>
</evidence>
<name>A0A2G8KRJ4_STIJA</name>
<dbReference type="EMBL" id="MRZV01000410">
    <property type="protein sequence ID" value="PIK50629.1"/>
    <property type="molecule type" value="Genomic_DNA"/>
</dbReference>
<sequence>MHRWVGRVAMVTGAANGIGAATAKMLVDNGMKVAAVNWMKDFKACEDLADNLNKGQAERRLLPILCDISKEDQVLSMFKQIRAEFGRLDVCVNSAGVGPVGGDLIEGNTESWKLILDVNVIGLSLCTREAIRLMRERTDNSGYVIHIGSYCGHRIPNNHQLHFYAASKHAVKVLTEGLRRELRAINSNIRISSISPGAVDTQFGSDIITDLRTRPSLSSEDVADQVLHCLKQPQHVQVSQGKPILVDDQWSLVVSRH</sequence>
<comment type="caution">
    <text evidence="4">The sequence shown here is derived from an EMBL/GenBank/DDBJ whole genome shotgun (WGS) entry which is preliminary data.</text>
</comment>
<dbReference type="PANTHER" id="PTHR43115:SF4">
    <property type="entry name" value="DEHYDROGENASE_REDUCTASE SDR FAMILY MEMBER 11"/>
    <property type="match status" value="1"/>
</dbReference>
<reference evidence="4 5" key="1">
    <citation type="journal article" date="2017" name="PLoS Biol.">
        <title>The sea cucumber genome provides insights into morphological evolution and visceral regeneration.</title>
        <authorList>
            <person name="Zhang X."/>
            <person name="Sun L."/>
            <person name="Yuan J."/>
            <person name="Sun Y."/>
            <person name="Gao Y."/>
            <person name="Zhang L."/>
            <person name="Li S."/>
            <person name="Dai H."/>
            <person name="Hamel J.F."/>
            <person name="Liu C."/>
            <person name="Yu Y."/>
            <person name="Liu S."/>
            <person name="Lin W."/>
            <person name="Guo K."/>
            <person name="Jin S."/>
            <person name="Xu P."/>
            <person name="Storey K.B."/>
            <person name="Huan P."/>
            <person name="Zhang T."/>
            <person name="Zhou Y."/>
            <person name="Zhang J."/>
            <person name="Lin C."/>
            <person name="Li X."/>
            <person name="Xing L."/>
            <person name="Huo D."/>
            <person name="Sun M."/>
            <person name="Wang L."/>
            <person name="Mercier A."/>
            <person name="Li F."/>
            <person name="Yang H."/>
            <person name="Xiang J."/>
        </authorList>
    </citation>
    <scope>NUCLEOTIDE SEQUENCE [LARGE SCALE GENOMIC DNA]</scope>
    <source>
        <strain evidence="4">Shaxun</strain>
        <tissue evidence="4">Muscle</tissue>
    </source>
</reference>
<evidence type="ECO:0000256" key="2">
    <source>
        <dbReference type="ARBA" id="ARBA00023002"/>
    </source>
</evidence>
<proteinExistence type="inferred from homology"/>
<evidence type="ECO:0000313" key="4">
    <source>
        <dbReference type="EMBL" id="PIK50629.1"/>
    </source>
</evidence>
<evidence type="ECO:0000256" key="1">
    <source>
        <dbReference type="ARBA" id="ARBA00006484"/>
    </source>
</evidence>
<dbReference type="InterPro" id="IPR002347">
    <property type="entry name" value="SDR_fam"/>
</dbReference>
<evidence type="ECO:0000256" key="3">
    <source>
        <dbReference type="RuleBase" id="RU000363"/>
    </source>
</evidence>
<organism evidence="4 5">
    <name type="scientific">Stichopus japonicus</name>
    <name type="common">Sea cucumber</name>
    <dbReference type="NCBI Taxonomy" id="307972"/>
    <lineage>
        <taxon>Eukaryota</taxon>
        <taxon>Metazoa</taxon>
        <taxon>Echinodermata</taxon>
        <taxon>Eleutherozoa</taxon>
        <taxon>Echinozoa</taxon>
        <taxon>Holothuroidea</taxon>
        <taxon>Aspidochirotacea</taxon>
        <taxon>Aspidochirotida</taxon>
        <taxon>Stichopodidae</taxon>
        <taxon>Apostichopus</taxon>
    </lineage>
</organism>
<dbReference type="SUPFAM" id="SSF51735">
    <property type="entry name" value="NAD(P)-binding Rossmann-fold domains"/>
    <property type="match status" value="1"/>
</dbReference>
<keyword evidence="2" id="KW-0560">Oxidoreductase</keyword>
<dbReference type="Pfam" id="PF00106">
    <property type="entry name" value="adh_short"/>
    <property type="match status" value="1"/>
</dbReference>
<gene>
    <name evidence="4" type="ORF">BSL78_12475</name>
</gene>
<comment type="similarity">
    <text evidence="1 3">Belongs to the short-chain dehydrogenases/reductases (SDR) family.</text>
</comment>
<dbReference type="AlphaFoldDB" id="A0A2G8KRJ4"/>
<dbReference type="GO" id="GO:0016616">
    <property type="term" value="F:oxidoreductase activity, acting on the CH-OH group of donors, NAD or NADP as acceptor"/>
    <property type="evidence" value="ECO:0007669"/>
    <property type="project" value="UniProtKB-ARBA"/>
</dbReference>
<dbReference type="PRINTS" id="PR00081">
    <property type="entry name" value="GDHRDH"/>
</dbReference>
<dbReference type="FunFam" id="3.40.50.720:FF:000047">
    <property type="entry name" value="NADP-dependent L-serine/L-allo-threonine dehydrogenase"/>
    <property type="match status" value="1"/>
</dbReference>
<accession>A0A2G8KRJ4</accession>
<keyword evidence="5" id="KW-1185">Reference proteome</keyword>
<dbReference type="STRING" id="307972.A0A2G8KRJ4"/>
<dbReference type="OrthoDB" id="1933717at2759"/>
<dbReference type="Gene3D" id="3.40.50.720">
    <property type="entry name" value="NAD(P)-binding Rossmann-like Domain"/>
    <property type="match status" value="1"/>
</dbReference>
<dbReference type="Proteomes" id="UP000230750">
    <property type="component" value="Unassembled WGS sequence"/>
</dbReference>
<dbReference type="PRINTS" id="PR00080">
    <property type="entry name" value="SDRFAMILY"/>
</dbReference>
<dbReference type="PANTHER" id="PTHR43115">
    <property type="entry name" value="DEHYDROGENASE/REDUCTASE SDR FAMILY MEMBER 11"/>
    <property type="match status" value="1"/>
</dbReference>
<protein>
    <submittedName>
        <fullName evidence="4">Putative dehydrogenase/reductase SDR family member 11-like</fullName>
    </submittedName>
</protein>